<keyword evidence="3" id="KW-1185">Reference proteome</keyword>
<dbReference type="OrthoDB" id="7348044at2"/>
<reference evidence="2 3" key="1">
    <citation type="submission" date="2015-03" db="EMBL/GenBank/DDBJ databases">
        <authorList>
            <person name="Hassan Y.I."/>
            <person name="Lepp D."/>
            <person name="Zhou T."/>
        </authorList>
    </citation>
    <scope>NUCLEOTIDE SEQUENCE [LARGE SCALE GENOMIC DNA]</scope>
    <source>
        <strain evidence="2 3">GH2-10</strain>
    </source>
</reference>
<name>A0A0F5LHY9_9HYPH</name>
<gene>
    <name evidence="2" type="ORF">VW35_03305</name>
</gene>
<sequence length="190" mass="20531">MAFERERRIRWLAIISLPVLIAAAVGINAWRNIGDYRHGIEIDVAQGASELDYGGAAWRLEQARLIGDGRDTDVQLPGEMRLIIVRLAATAIDDIGEGWGECSVSLTDEAGRRWLPLDVVLSDDLSRDLDPVAEPLDGCGISSLDPPARHQSTVIEEKFVVPATAASELLVHLSFGALRPAAIAFPLGLS</sequence>
<dbReference type="PATRIC" id="fig|361041.3.peg.4057"/>
<dbReference type="STRING" id="361041.VW35_03305"/>
<evidence type="ECO:0000256" key="1">
    <source>
        <dbReference type="SAM" id="Phobius"/>
    </source>
</evidence>
<feature type="transmembrane region" description="Helical" evidence="1">
    <location>
        <begin position="12"/>
        <end position="30"/>
    </location>
</feature>
<dbReference type="RefSeq" id="WP_046141527.1">
    <property type="nucleotide sequence ID" value="NZ_LAJG01000005.1"/>
</dbReference>
<evidence type="ECO:0000313" key="3">
    <source>
        <dbReference type="Proteomes" id="UP000033514"/>
    </source>
</evidence>
<accession>A0A0F5LHY9</accession>
<protein>
    <submittedName>
        <fullName evidence="2">Uncharacterized protein</fullName>
    </submittedName>
</protein>
<dbReference type="Proteomes" id="UP000033514">
    <property type="component" value="Unassembled WGS sequence"/>
</dbReference>
<keyword evidence="1" id="KW-0472">Membrane</keyword>
<dbReference type="EMBL" id="LAJG01000005">
    <property type="protein sequence ID" value="KKB81182.1"/>
    <property type="molecule type" value="Genomic_DNA"/>
</dbReference>
<proteinExistence type="predicted"/>
<comment type="caution">
    <text evidence="2">The sequence shown here is derived from an EMBL/GenBank/DDBJ whole genome shotgun (WGS) entry which is preliminary data.</text>
</comment>
<keyword evidence="1" id="KW-1133">Transmembrane helix</keyword>
<evidence type="ECO:0000313" key="2">
    <source>
        <dbReference type="EMBL" id="KKB81182.1"/>
    </source>
</evidence>
<keyword evidence="1" id="KW-0812">Transmembrane</keyword>
<dbReference type="AlphaFoldDB" id="A0A0F5LHY9"/>
<organism evidence="2 3">
    <name type="scientific">Devosia soli</name>
    <dbReference type="NCBI Taxonomy" id="361041"/>
    <lineage>
        <taxon>Bacteria</taxon>
        <taxon>Pseudomonadati</taxon>
        <taxon>Pseudomonadota</taxon>
        <taxon>Alphaproteobacteria</taxon>
        <taxon>Hyphomicrobiales</taxon>
        <taxon>Devosiaceae</taxon>
        <taxon>Devosia</taxon>
    </lineage>
</organism>